<proteinExistence type="predicted"/>
<feature type="region of interest" description="Disordered" evidence="1">
    <location>
        <begin position="81"/>
        <end position="109"/>
    </location>
</feature>
<evidence type="ECO:0000313" key="2">
    <source>
        <dbReference type="EMBL" id="ORE00684.1"/>
    </source>
</evidence>
<dbReference type="AlphaFoldDB" id="A0A1X0QLQ4"/>
<reference evidence="2" key="1">
    <citation type="journal article" date="2016" name="Proc. Natl. Acad. Sci. U.S.A.">
        <title>Lipid metabolic changes in an early divergent fungus govern the establishment of a mutualistic symbiosis with endobacteria.</title>
        <authorList>
            <person name="Lastovetsky O.A."/>
            <person name="Gaspar M.L."/>
            <person name="Mondo S.J."/>
            <person name="LaButti K.M."/>
            <person name="Sandor L."/>
            <person name="Grigoriev I.V."/>
            <person name="Henry S.A."/>
            <person name="Pawlowska T.E."/>
        </authorList>
    </citation>
    <scope>NUCLEOTIDE SEQUENCE [LARGE SCALE GENOMIC DNA]</scope>
    <source>
        <strain evidence="2">ATCC 52814</strain>
    </source>
</reference>
<name>A0A1X0QLQ4_RHIZD</name>
<gene>
    <name evidence="2" type="ORF">BCV72DRAFT_310753</name>
</gene>
<dbReference type="Proteomes" id="UP000242414">
    <property type="component" value="Unassembled WGS sequence"/>
</dbReference>
<organism evidence="2">
    <name type="scientific">Rhizopus microsporus var. microsporus</name>
    <dbReference type="NCBI Taxonomy" id="86635"/>
    <lineage>
        <taxon>Eukaryota</taxon>
        <taxon>Fungi</taxon>
        <taxon>Fungi incertae sedis</taxon>
        <taxon>Mucoromycota</taxon>
        <taxon>Mucoromycotina</taxon>
        <taxon>Mucoromycetes</taxon>
        <taxon>Mucorales</taxon>
        <taxon>Mucorineae</taxon>
        <taxon>Rhizopodaceae</taxon>
        <taxon>Rhizopus</taxon>
    </lineage>
</organism>
<accession>A0A1X0QLQ4</accession>
<dbReference type="EMBL" id="KV922382">
    <property type="protein sequence ID" value="ORE00684.1"/>
    <property type="molecule type" value="Genomic_DNA"/>
</dbReference>
<sequence>MDVRADTTKIFLVTANLHFIQHEFCPHHWVHLFSITGEFTFRKECISCLFRFYDEKSAPFRFYDYQGRQRSNAEMANILISGGKKYNKTKQNRKQRKKKRKKKQENNQT</sequence>
<feature type="compositionally biased region" description="Basic residues" evidence="1">
    <location>
        <begin position="85"/>
        <end position="103"/>
    </location>
</feature>
<protein>
    <submittedName>
        <fullName evidence="2">Uncharacterized protein</fullName>
    </submittedName>
</protein>
<dbReference type="VEuPathDB" id="FungiDB:BCV72DRAFT_310753"/>
<evidence type="ECO:0000256" key="1">
    <source>
        <dbReference type="SAM" id="MobiDB-lite"/>
    </source>
</evidence>